<dbReference type="HAMAP" id="MF_00651">
    <property type="entry name" value="Nuclease_YqgF"/>
    <property type="match status" value="1"/>
</dbReference>
<dbReference type="Gene3D" id="3.30.420.140">
    <property type="entry name" value="YqgF/RNase H-like domain"/>
    <property type="match status" value="1"/>
</dbReference>
<dbReference type="eggNOG" id="COG0816">
    <property type="taxonomic scope" value="Bacteria"/>
</dbReference>
<evidence type="ECO:0000256" key="1">
    <source>
        <dbReference type="ARBA" id="ARBA00022490"/>
    </source>
</evidence>
<name>A0A173E095_9CHLA</name>
<dbReference type="EMBL" id="CP015840">
    <property type="protein sequence ID" value="ANG66585.1"/>
    <property type="molecule type" value="Genomic_DNA"/>
</dbReference>
<protein>
    <recommendedName>
        <fullName evidence="5">Putative pre-16S rRNA nuclease</fullName>
        <ecNumber evidence="5">3.1.-.-</ecNumber>
    </recommendedName>
</protein>
<reference evidence="7 8" key="1">
    <citation type="journal article" date="2014" name="Syst. Appl. Microbiol.">
        <title>Evidence for the existence of two new members of the family Chlamydiaceae and proposal of Chlamydia avium sp. nov. and Chlamydia gallinacea sp. nov.</title>
        <authorList>
            <person name="Sachse K."/>
            <person name="Laroucau K."/>
            <person name="Riege K."/>
            <person name="Wehner S."/>
            <person name="Dilcher M."/>
            <person name="Creasy H.H."/>
            <person name="Weidmann M."/>
            <person name="Myers G."/>
            <person name="Vorimore F."/>
            <person name="Vicari N."/>
            <person name="Magnino S."/>
            <person name="Liebler-Tenorio E."/>
            <person name="Ruettger A."/>
            <person name="Bavoil P.M."/>
            <person name="Hufert F.T."/>
            <person name="Rossello-Mora R."/>
            <person name="Marz M."/>
        </authorList>
    </citation>
    <scope>NUCLEOTIDE SEQUENCE [LARGE SCALE GENOMIC DNA]</scope>
    <source>
        <strain evidence="7 8">08-1274/3</strain>
    </source>
</reference>
<keyword evidence="3 5" id="KW-0540">Nuclease</keyword>
<evidence type="ECO:0000313" key="7">
    <source>
        <dbReference type="EMBL" id="ANG66585.1"/>
    </source>
</evidence>
<dbReference type="InterPro" id="IPR006641">
    <property type="entry name" value="YqgF/RNaseH-like_dom"/>
</dbReference>
<feature type="domain" description="YqgF/RNase H-like" evidence="6">
    <location>
        <begin position="7"/>
        <end position="107"/>
    </location>
</feature>
<dbReference type="SUPFAM" id="SSF53098">
    <property type="entry name" value="Ribonuclease H-like"/>
    <property type="match status" value="1"/>
</dbReference>
<dbReference type="OrthoDB" id="9796140at2"/>
<dbReference type="AlphaFoldDB" id="A0A173E095"/>
<dbReference type="Proteomes" id="UP000019147">
    <property type="component" value="Chromosome"/>
</dbReference>
<evidence type="ECO:0000256" key="2">
    <source>
        <dbReference type="ARBA" id="ARBA00022517"/>
    </source>
</evidence>
<evidence type="ECO:0000256" key="4">
    <source>
        <dbReference type="ARBA" id="ARBA00022801"/>
    </source>
</evidence>
<dbReference type="InterPro" id="IPR005227">
    <property type="entry name" value="YqgF"/>
</dbReference>
<sequence length="152" mass="17071">MHSHQHTTFLGVDYGNKRIGLAWASAPLLISLPIGFINTGKTIEETVNHLHKIIQEKRISCVILGNPIPMNTGQLSYLQEDIRKLASMLQKYTETILWDERLSSVQAERLLKTDCGLSRKQRKGKTDSIAATLILSSFLDTLSHPRSSEENT</sequence>
<dbReference type="NCBIfam" id="TIGR00250">
    <property type="entry name" value="RNAse_H_YqgF"/>
    <property type="match status" value="1"/>
</dbReference>
<dbReference type="STRING" id="1143323.M787_004605"/>
<keyword evidence="4 5" id="KW-0378">Hydrolase</keyword>
<dbReference type="GeneID" id="81478586"/>
<dbReference type="Pfam" id="PF03652">
    <property type="entry name" value="RuvX"/>
    <property type="match status" value="1"/>
</dbReference>
<dbReference type="GO" id="GO:0005829">
    <property type="term" value="C:cytosol"/>
    <property type="evidence" value="ECO:0007669"/>
    <property type="project" value="TreeGrafter"/>
</dbReference>
<organism evidence="7 8">
    <name type="scientific">Chlamydia gallinacea 08-1274/3</name>
    <dbReference type="NCBI Taxonomy" id="1143323"/>
    <lineage>
        <taxon>Bacteria</taxon>
        <taxon>Pseudomonadati</taxon>
        <taxon>Chlamydiota</taxon>
        <taxon>Chlamydiia</taxon>
        <taxon>Chlamydiales</taxon>
        <taxon>Chlamydiaceae</taxon>
        <taxon>Chlamydia/Chlamydophila group</taxon>
        <taxon>Chlamydia</taxon>
    </lineage>
</organism>
<dbReference type="CDD" id="cd16964">
    <property type="entry name" value="YqgF"/>
    <property type="match status" value="1"/>
</dbReference>
<dbReference type="SMART" id="SM00732">
    <property type="entry name" value="YqgFc"/>
    <property type="match status" value="1"/>
</dbReference>
<dbReference type="GO" id="GO:0016788">
    <property type="term" value="F:hydrolase activity, acting on ester bonds"/>
    <property type="evidence" value="ECO:0007669"/>
    <property type="project" value="UniProtKB-UniRule"/>
</dbReference>
<dbReference type="PANTHER" id="PTHR33317:SF4">
    <property type="entry name" value="POLYNUCLEOTIDYL TRANSFERASE, RIBONUCLEASE H-LIKE SUPERFAMILY PROTEIN"/>
    <property type="match status" value="1"/>
</dbReference>
<dbReference type="GO" id="GO:0000967">
    <property type="term" value="P:rRNA 5'-end processing"/>
    <property type="evidence" value="ECO:0007669"/>
    <property type="project" value="UniProtKB-UniRule"/>
</dbReference>
<accession>A0A173E095</accession>
<evidence type="ECO:0000256" key="5">
    <source>
        <dbReference type="HAMAP-Rule" id="MF_00651"/>
    </source>
</evidence>
<comment type="subcellular location">
    <subcellularLocation>
        <location evidence="5">Cytoplasm</location>
    </subcellularLocation>
</comment>
<comment type="function">
    <text evidence="5">Could be a nuclease involved in processing of the 5'-end of pre-16S rRNA.</text>
</comment>
<dbReference type="GO" id="GO:0004518">
    <property type="term" value="F:nuclease activity"/>
    <property type="evidence" value="ECO:0007669"/>
    <property type="project" value="UniProtKB-KW"/>
</dbReference>
<dbReference type="KEGG" id="cgz:M787_004605"/>
<evidence type="ECO:0000256" key="3">
    <source>
        <dbReference type="ARBA" id="ARBA00022722"/>
    </source>
</evidence>
<gene>
    <name evidence="7" type="ORF">M787_004605</name>
</gene>
<dbReference type="InterPro" id="IPR012337">
    <property type="entry name" value="RNaseH-like_sf"/>
</dbReference>
<keyword evidence="2 5" id="KW-0690">Ribosome biogenesis</keyword>
<dbReference type="EC" id="3.1.-.-" evidence="5"/>
<evidence type="ECO:0000313" key="8">
    <source>
        <dbReference type="Proteomes" id="UP000019147"/>
    </source>
</evidence>
<keyword evidence="1 5" id="KW-0963">Cytoplasm</keyword>
<dbReference type="InterPro" id="IPR037027">
    <property type="entry name" value="YqgF/RNaseH-like_dom_sf"/>
</dbReference>
<comment type="similarity">
    <text evidence="5">Belongs to the YqgF HJR family.</text>
</comment>
<evidence type="ECO:0000259" key="6">
    <source>
        <dbReference type="SMART" id="SM00732"/>
    </source>
</evidence>
<dbReference type="PANTHER" id="PTHR33317">
    <property type="entry name" value="POLYNUCLEOTIDYL TRANSFERASE, RIBONUCLEASE H-LIKE SUPERFAMILY PROTEIN"/>
    <property type="match status" value="1"/>
</dbReference>
<dbReference type="RefSeq" id="WP_021828406.1">
    <property type="nucleotide sequence ID" value="NZ_CP015840.1"/>
</dbReference>
<proteinExistence type="inferred from homology"/>